<organism evidence="11 12">
    <name type="scientific">Microvirga makkahensis</name>
    <dbReference type="NCBI Taxonomy" id="1128670"/>
    <lineage>
        <taxon>Bacteria</taxon>
        <taxon>Pseudomonadati</taxon>
        <taxon>Pseudomonadota</taxon>
        <taxon>Alphaproteobacteria</taxon>
        <taxon>Hyphomicrobiales</taxon>
        <taxon>Methylobacteriaceae</taxon>
        <taxon>Microvirga</taxon>
    </lineage>
</organism>
<protein>
    <recommendedName>
        <fullName evidence="9">Histidinol-phosphate aminotransferase</fullName>
        <ecNumber evidence="9">2.6.1.9</ecNumber>
    </recommendedName>
    <alternativeName>
        <fullName evidence="9">Imidazole acetol-phosphate transaminase</fullName>
    </alternativeName>
</protein>
<sequence length="367" mass="39384">MSARPEPRPGVMKIDAYVPGKSAAAGVAKVHKLSSNETPLGPSPKAVEAVRNTDHLELYPDGSATRLREAIAAKYGLDPSRIVCGAGSDELLSLIAYAYVGPGDEGIFSQHGFLVYRIAILAAGGTPVVAEEKNHRTDVDAILAKVTERTKIVFLANPNNPTGTYIPFDEVKRLHAGLPSHVVLVLDAAYAEYVRRNDYEAGLELVATAENVVMTRTFSKIYGLASLRIGWMVAPAHIAEAVNRIRGPFNMNGPAMAAGIAAVQDEAHVAKAVEHNEQWLEWLTKEIGSLGLTVTPSVANFLMITFPDEPGRTAKDADAFLSGRGLILRRIDAYGLPHALRLTVGGEEANRLVVEALRDFMKGGSDA</sequence>
<dbReference type="NCBIfam" id="TIGR01141">
    <property type="entry name" value="hisC"/>
    <property type="match status" value="1"/>
</dbReference>
<dbReference type="PANTHER" id="PTHR43643">
    <property type="entry name" value="HISTIDINOL-PHOSPHATE AMINOTRANSFERASE 2"/>
    <property type="match status" value="1"/>
</dbReference>
<dbReference type="InterPro" id="IPR004839">
    <property type="entry name" value="Aminotransferase_I/II_large"/>
</dbReference>
<evidence type="ECO:0000256" key="2">
    <source>
        <dbReference type="ARBA" id="ARBA00005011"/>
    </source>
</evidence>
<dbReference type="InterPro" id="IPR005861">
    <property type="entry name" value="HisP_aminotrans"/>
</dbReference>
<evidence type="ECO:0000256" key="7">
    <source>
        <dbReference type="ARBA" id="ARBA00022898"/>
    </source>
</evidence>
<dbReference type="Gene3D" id="3.90.1150.10">
    <property type="entry name" value="Aspartate Aminotransferase, domain 1"/>
    <property type="match status" value="1"/>
</dbReference>
<comment type="cofactor">
    <cofactor evidence="1 9">
        <name>pyridoxal 5'-phosphate</name>
        <dbReference type="ChEBI" id="CHEBI:597326"/>
    </cofactor>
</comment>
<proteinExistence type="inferred from homology"/>
<reference evidence="11 12" key="1">
    <citation type="submission" date="2019-12" db="EMBL/GenBank/DDBJ databases">
        <authorList>
            <person name="Yuan C.-G."/>
        </authorList>
    </citation>
    <scope>NUCLEOTIDE SEQUENCE [LARGE SCALE GENOMIC DNA]</scope>
    <source>
        <strain evidence="11 12">KCTC 23863</strain>
    </source>
</reference>
<dbReference type="GO" id="GO:0000105">
    <property type="term" value="P:L-histidine biosynthetic process"/>
    <property type="evidence" value="ECO:0007669"/>
    <property type="project" value="UniProtKB-UniRule"/>
</dbReference>
<dbReference type="EC" id="2.6.1.9" evidence="9"/>
<dbReference type="SUPFAM" id="SSF53383">
    <property type="entry name" value="PLP-dependent transferases"/>
    <property type="match status" value="1"/>
</dbReference>
<dbReference type="CDD" id="cd00609">
    <property type="entry name" value="AAT_like"/>
    <property type="match status" value="1"/>
</dbReference>
<comment type="subunit">
    <text evidence="4 9">Homodimer.</text>
</comment>
<dbReference type="EMBL" id="WURB01000004">
    <property type="protein sequence ID" value="MXQ11310.1"/>
    <property type="molecule type" value="Genomic_DNA"/>
</dbReference>
<dbReference type="PANTHER" id="PTHR43643:SF3">
    <property type="entry name" value="HISTIDINOL-PHOSPHATE AMINOTRANSFERASE"/>
    <property type="match status" value="1"/>
</dbReference>
<dbReference type="GO" id="GO:0004400">
    <property type="term" value="F:histidinol-phosphate transaminase activity"/>
    <property type="evidence" value="ECO:0007669"/>
    <property type="project" value="UniProtKB-UniRule"/>
</dbReference>
<evidence type="ECO:0000256" key="4">
    <source>
        <dbReference type="ARBA" id="ARBA00011738"/>
    </source>
</evidence>
<dbReference type="AlphaFoldDB" id="A0A7X3MQI2"/>
<dbReference type="HAMAP" id="MF_01023">
    <property type="entry name" value="HisC_aminotrans_2"/>
    <property type="match status" value="1"/>
</dbReference>
<evidence type="ECO:0000313" key="12">
    <source>
        <dbReference type="Proteomes" id="UP000436483"/>
    </source>
</evidence>
<comment type="caution">
    <text evidence="11">The sequence shown here is derived from an EMBL/GenBank/DDBJ whole genome shotgun (WGS) entry which is preliminary data.</text>
</comment>
<feature type="domain" description="Aminotransferase class I/classII large" evidence="10">
    <location>
        <begin position="29"/>
        <end position="355"/>
    </location>
</feature>
<keyword evidence="9" id="KW-0368">Histidine biosynthesis</keyword>
<dbReference type="InterPro" id="IPR015422">
    <property type="entry name" value="PyrdxlP-dep_Trfase_small"/>
</dbReference>
<evidence type="ECO:0000259" key="10">
    <source>
        <dbReference type="Pfam" id="PF00155"/>
    </source>
</evidence>
<comment type="similarity">
    <text evidence="3 9">Belongs to the class-II pyridoxal-phosphate-dependent aminotransferase family. Histidinol-phosphate aminotransferase subfamily.</text>
</comment>
<dbReference type="GO" id="GO:0030170">
    <property type="term" value="F:pyridoxal phosphate binding"/>
    <property type="evidence" value="ECO:0007669"/>
    <property type="project" value="InterPro"/>
</dbReference>
<comment type="catalytic activity">
    <reaction evidence="8 9">
        <text>L-histidinol phosphate + 2-oxoglutarate = 3-(imidazol-4-yl)-2-oxopropyl phosphate + L-glutamate</text>
        <dbReference type="Rhea" id="RHEA:23744"/>
        <dbReference type="ChEBI" id="CHEBI:16810"/>
        <dbReference type="ChEBI" id="CHEBI:29985"/>
        <dbReference type="ChEBI" id="CHEBI:57766"/>
        <dbReference type="ChEBI" id="CHEBI:57980"/>
        <dbReference type="EC" id="2.6.1.9"/>
    </reaction>
</comment>
<dbReference type="InterPro" id="IPR050106">
    <property type="entry name" value="HistidinolP_aminotransfase"/>
</dbReference>
<evidence type="ECO:0000313" key="11">
    <source>
        <dbReference type="EMBL" id="MXQ11310.1"/>
    </source>
</evidence>
<keyword evidence="5 9" id="KW-0032">Aminotransferase</keyword>
<evidence type="ECO:0000256" key="5">
    <source>
        <dbReference type="ARBA" id="ARBA00022576"/>
    </source>
</evidence>
<name>A0A7X3MQI2_9HYPH</name>
<dbReference type="Pfam" id="PF00155">
    <property type="entry name" value="Aminotran_1_2"/>
    <property type="match status" value="1"/>
</dbReference>
<dbReference type="UniPathway" id="UPA00031">
    <property type="reaction ID" value="UER00012"/>
</dbReference>
<accession>A0A7X3MQI2</accession>
<keyword evidence="7 9" id="KW-0663">Pyridoxal phosphate</keyword>
<keyword evidence="12" id="KW-1185">Reference proteome</keyword>
<keyword evidence="9" id="KW-0028">Amino-acid biosynthesis</keyword>
<dbReference type="InterPro" id="IPR015421">
    <property type="entry name" value="PyrdxlP-dep_Trfase_major"/>
</dbReference>
<gene>
    <name evidence="9" type="primary">hisC</name>
    <name evidence="11" type="ORF">GR328_07555</name>
</gene>
<dbReference type="OrthoDB" id="9809616at2"/>
<evidence type="ECO:0000256" key="8">
    <source>
        <dbReference type="ARBA" id="ARBA00047481"/>
    </source>
</evidence>
<reference evidence="11 12" key="2">
    <citation type="submission" date="2020-01" db="EMBL/GenBank/DDBJ databases">
        <title>Microvirga sp. nov., an arsenate reduction bacterium isolated from Tibet hotspring sediments.</title>
        <authorList>
            <person name="Xian W.-D."/>
            <person name="Li W.-J."/>
        </authorList>
    </citation>
    <scope>NUCLEOTIDE SEQUENCE [LARGE SCALE GENOMIC DNA]</scope>
    <source>
        <strain evidence="11 12">KCTC 23863</strain>
    </source>
</reference>
<dbReference type="InterPro" id="IPR015424">
    <property type="entry name" value="PyrdxlP-dep_Trfase"/>
</dbReference>
<dbReference type="Gene3D" id="3.40.640.10">
    <property type="entry name" value="Type I PLP-dependent aspartate aminotransferase-like (Major domain)"/>
    <property type="match status" value="1"/>
</dbReference>
<feature type="modified residue" description="N6-(pyridoxal phosphate)lysine" evidence="9">
    <location>
        <position position="220"/>
    </location>
</feature>
<keyword evidence="6 9" id="KW-0808">Transferase</keyword>
<evidence type="ECO:0000256" key="9">
    <source>
        <dbReference type="HAMAP-Rule" id="MF_01023"/>
    </source>
</evidence>
<evidence type="ECO:0000256" key="1">
    <source>
        <dbReference type="ARBA" id="ARBA00001933"/>
    </source>
</evidence>
<dbReference type="Proteomes" id="UP000436483">
    <property type="component" value="Unassembled WGS sequence"/>
</dbReference>
<evidence type="ECO:0000256" key="3">
    <source>
        <dbReference type="ARBA" id="ARBA00007970"/>
    </source>
</evidence>
<comment type="pathway">
    <text evidence="2 9">Amino-acid biosynthesis; L-histidine biosynthesis; L-histidine from 5-phospho-alpha-D-ribose 1-diphosphate: step 7/9.</text>
</comment>
<evidence type="ECO:0000256" key="6">
    <source>
        <dbReference type="ARBA" id="ARBA00022679"/>
    </source>
</evidence>